<accession>A0A380MRV9</accession>
<name>A0A380MRV9_9GAMM</name>
<dbReference type="InterPro" id="IPR036328">
    <property type="entry name" value="MliC_sf"/>
</dbReference>
<evidence type="ECO:0000256" key="1">
    <source>
        <dbReference type="ARBA" id="ARBA00022729"/>
    </source>
</evidence>
<sequence>MKKLFLTGLLMGLSVAAVAAPTNKAISKTVYLCSGNEKLEVVFVQNGKKNYAVISQMDELIPLAEAKSASGVLYKAVDPNYSYQLFIKGKKAVLSAKNDENILGECTAS</sequence>
<evidence type="ECO:0000256" key="4">
    <source>
        <dbReference type="ARBA" id="ARBA00023288"/>
    </source>
</evidence>
<dbReference type="Gene3D" id="2.40.128.200">
    <property type="match status" value="1"/>
</dbReference>
<dbReference type="RefSeq" id="WP_072576371.1">
    <property type="nucleotide sequence ID" value="NZ_LWHB01000066.1"/>
</dbReference>
<feature type="signal peptide" evidence="5">
    <location>
        <begin position="1"/>
        <end position="19"/>
    </location>
</feature>
<keyword evidence="3" id="KW-0564">Palmitate</keyword>
<evidence type="ECO:0000256" key="3">
    <source>
        <dbReference type="ARBA" id="ARBA00023139"/>
    </source>
</evidence>
<evidence type="ECO:0000256" key="2">
    <source>
        <dbReference type="ARBA" id="ARBA00023136"/>
    </source>
</evidence>
<dbReference type="Pfam" id="PF09864">
    <property type="entry name" value="MliC"/>
    <property type="match status" value="1"/>
</dbReference>
<dbReference type="AlphaFoldDB" id="A0A380MRV9"/>
<evidence type="ECO:0000259" key="6">
    <source>
        <dbReference type="Pfam" id="PF09864"/>
    </source>
</evidence>
<reference evidence="7 8" key="1">
    <citation type="submission" date="2018-06" db="EMBL/GenBank/DDBJ databases">
        <authorList>
            <consortium name="Pathogen Informatics"/>
            <person name="Doyle S."/>
        </authorList>
    </citation>
    <scope>NUCLEOTIDE SEQUENCE [LARGE SCALE GENOMIC DNA]</scope>
    <source>
        <strain evidence="7 8">NCTC13337</strain>
    </source>
</reference>
<keyword evidence="1 5" id="KW-0732">Signal</keyword>
<dbReference type="InterPro" id="IPR018660">
    <property type="entry name" value="MliC"/>
</dbReference>
<dbReference type="Proteomes" id="UP000254601">
    <property type="component" value="Unassembled WGS sequence"/>
</dbReference>
<feature type="chain" id="PRO_5016862618" evidence="5">
    <location>
        <begin position="20"/>
        <end position="109"/>
    </location>
</feature>
<proteinExistence type="predicted"/>
<gene>
    <name evidence="7" type="ORF">NCTC13337_00556</name>
</gene>
<organism evidence="7 8">
    <name type="scientific">Suttonella ornithocola</name>
    <dbReference type="NCBI Taxonomy" id="279832"/>
    <lineage>
        <taxon>Bacteria</taxon>
        <taxon>Pseudomonadati</taxon>
        <taxon>Pseudomonadota</taxon>
        <taxon>Gammaproteobacteria</taxon>
        <taxon>Cardiobacteriales</taxon>
        <taxon>Cardiobacteriaceae</taxon>
        <taxon>Suttonella</taxon>
    </lineage>
</organism>
<dbReference type="SUPFAM" id="SSF141488">
    <property type="entry name" value="YdhA-like"/>
    <property type="match status" value="1"/>
</dbReference>
<keyword evidence="2" id="KW-0472">Membrane</keyword>
<feature type="domain" description="C-type lysozyme inhibitor" evidence="6">
    <location>
        <begin position="31"/>
        <end position="100"/>
    </location>
</feature>
<evidence type="ECO:0000313" key="8">
    <source>
        <dbReference type="Proteomes" id="UP000254601"/>
    </source>
</evidence>
<protein>
    <submittedName>
        <fullName evidence="7">Lysozyme inhibitor</fullName>
    </submittedName>
</protein>
<dbReference type="EMBL" id="UHIC01000001">
    <property type="protein sequence ID" value="SUO94067.1"/>
    <property type="molecule type" value="Genomic_DNA"/>
</dbReference>
<keyword evidence="4" id="KW-0449">Lipoprotein</keyword>
<evidence type="ECO:0000256" key="5">
    <source>
        <dbReference type="SAM" id="SignalP"/>
    </source>
</evidence>
<keyword evidence="8" id="KW-1185">Reference proteome</keyword>
<evidence type="ECO:0000313" key="7">
    <source>
        <dbReference type="EMBL" id="SUO94067.1"/>
    </source>
</evidence>